<feature type="region of interest" description="Disordered" evidence="4">
    <location>
        <begin position="1"/>
        <end position="141"/>
    </location>
</feature>
<dbReference type="SMART" id="SM00360">
    <property type="entry name" value="RRM"/>
    <property type="match status" value="1"/>
</dbReference>
<feature type="compositionally biased region" description="Polar residues" evidence="4">
    <location>
        <begin position="645"/>
        <end position="660"/>
    </location>
</feature>
<reference evidence="7 8" key="1">
    <citation type="journal article" date="2018" name="Mol. Plant">
        <title>The genome of Artemisia annua provides insight into the evolution of Asteraceae family and artemisinin biosynthesis.</title>
        <authorList>
            <person name="Shen Q."/>
            <person name="Zhang L."/>
            <person name="Liao Z."/>
            <person name="Wang S."/>
            <person name="Yan T."/>
            <person name="Shi P."/>
            <person name="Liu M."/>
            <person name="Fu X."/>
            <person name="Pan Q."/>
            <person name="Wang Y."/>
            <person name="Lv Z."/>
            <person name="Lu X."/>
            <person name="Zhang F."/>
            <person name="Jiang W."/>
            <person name="Ma Y."/>
            <person name="Chen M."/>
            <person name="Hao X."/>
            <person name="Li L."/>
            <person name="Tang Y."/>
            <person name="Lv G."/>
            <person name="Zhou Y."/>
            <person name="Sun X."/>
            <person name="Brodelius P.E."/>
            <person name="Rose J.K.C."/>
            <person name="Tang K."/>
        </authorList>
    </citation>
    <scope>NUCLEOTIDE SEQUENCE [LARGE SCALE GENOMIC DNA]</scope>
    <source>
        <strain evidence="8">cv. Huhao1</strain>
        <tissue evidence="7">Leaf</tissue>
    </source>
</reference>
<dbReference type="SMART" id="SM00356">
    <property type="entry name" value="ZnF_C3H1"/>
    <property type="match status" value="1"/>
</dbReference>
<evidence type="ECO:0000259" key="6">
    <source>
        <dbReference type="PROSITE" id="PS50103"/>
    </source>
</evidence>
<dbReference type="EMBL" id="PKPP01002243">
    <property type="protein sequence ID" value="PWA76630.1"/>
    <property type="molecule type" value="Genomic_DNA"/>
</dbReference>
<proteinExistence type="predicted"/>
<dbReference type="InterPro" id="IPR000504">
    <property type="entry name" value="RRM_dom"/>
</dbReference>
<evidence type="ECO:0000259" key="5">
    <source>
        <dbReference type="PROSITE" id="PS50102"/>
    </source>
</evidence>
<sequence>MELEVSAQEPAPSPSVSESNPDEKEISDDDDDDRNHKHRRRDDARSQSQERDAVEQVYTKPFRRGNKPFGNGNNYRQTGSQSSEGWKNHSFNSMDSKFDRRRSGFTQSSQGPFDMNQRIRGDQGPIRGRGRDSGPWNQRDSRFSSVDIASQIVQQGSVPPGMFAGRGLSSVSNAYGPSWAAFGMVPGMPNGGMDTLHPLGLQGAYRSINPSMNMGLGLARQRCRDFEEQGFCLRGDMCPMEHGVNRIVVEDVQSLSQFNLPVSLQTANMPGAPAGPGSLPASGPPSNSFKPSHGKTSKRGVGGNGQGSNDAFIDSAAAGADFYDPDQPLWGNDSQTSPALQSINQSNVKENGPLSDPGPSGDHHVGLVDSSDEHVVKSGGTGMLLGRINSTKNRTETRENMVSKASPLMDKQEQSNRAQVDHHHGKRKDVYSSSKMQGGNGNGNGKSVRNPSQKAQCTIFVSGVPLQQNIRESLISHFKKFGEIINIFIPPNGQRAFVQFSKREEAEAALTAPDAVMGNRFIKLWWANRDNVPLNGTNSGYTVPPIPPRGSSALPNSTIAPAPANVPASDHPKPVISTTPKAPPQKKMDNLEVLKEELRKKQEMLDQKRNDFRRKLDELQKQATSSKGDVESEQVAKRQKLGTVADSTKAATSSSCVPETNLSSPKFEVICNGKKSSGRAVPSMRPLAPVIPSVVTNRFKLDNRPTAFKIISTLPTDLAKVAVLKEHFAPFGDLSKVELDDQEPADGNNDPGTAKYSARVYFTTRHAAEKAFTSGKCWNGHNLQFSWLKSNNRESSLPASKGNSDVSVGPVVEVPKTDSPKPATSGDERSEMIEQKDIIEEQTEPDESNRSS</sequence>
<feature type="compositionally biased region" description="Basic and acidic residues" evidence="4">
    <location>
        <begin position="361"/>
        <end position="376"/>
    </location>
</feature>
<feature type="region of interest" description="Disordered" evidence="4">
    <location>
        <begin position="793"/>
        <end position="852"/>
    </location>
</feature>
<feature type="region of interest" description="Disordered" evidence="4">
    <location>
        <begin position="346"/>
        <end position="451"/>
    </location>
</feature>
<evidence type="ECO:0000313" key="8">
    <source>
        <dbReference type="Proteomes" id="UP000245207"/>
    </source>
</evidence>
<feature type="compositionally biased region" description="Basic and acidic residues" evidence="4">
    <location>
        <begin position="826"/>
        <end position="839"/>
    </location>
</feature>
<feature type="region of interest" description="Disordered" evidence="4">
    <location>
        <begin position="267"/>
        <end position="312"/>
    </location>
</feature>
<feature type="compositionally biased region" description="Polar residues" evidence="4">
    <location>
        <begin position="71"/>
        <end position="95"/>
    </location>
</feature>
<dbReference type="Gene3D" id="3.30.70.330">
    <property type="match status" value="2"/>
</dbReference>
<protein>
    <submittedName>
        <fullName evidence="7">Nucleotide-binding, alpha-beta plait</fullName>
    </submittedName>
</protein>
<comment type="caution">
    <text evidence="7">The sequence shown here is derived from an EMBL/GenBank/DDBJ whole genome shotgun (WGS) entry which is preliminary data.</text>
</comment>
<feature type="compositionally biased region" description="Polar residues" evidence="4">
    <location>
        <begin position="793"/>
        <end position="806"/>
    </location>
</feature>
<keyword evidence="1 2" id="KW-0694">RNA-binding</keyword>
<keyword evidence="3" id="KW-0863">Zinc-finger</keyword>
<dbReference type="OrthoDB" id="443401at2759"/>
<accession>A0A2U1NT37</accession>
<evidence type="ECO:0000256" key="4">
    <source>
        <dbReference type="SAM" id="MobiDB-lite"/>
    </source>
</evidence>
<feature type="zinc finger region" description="C3H1-type" evidence="3">
    <location>
        <begin position="217"/>
        <end position="245"/>
    </location>
</feature>
<dbReference type="GO" id="GO:0003723">
    <property type="term" value="F:RNA binding"/>
    <property type="evidence" value="ECO:0007669"/>
    <property type="project" value="UniProtKB-UniRule"/>
</dbReference>
<dbReference type="InterPro" id="IPR012677">
    <property type="entry name" value="Nucleotide-bd_a/b_plait_sf"/>
</dbReference>
<feature type="region of interest" description="Disordered" evidence="4">
    <location>
        <begin position="548"/>
        <end position="586"/>
    </location>
</feature>
<feature type="compositionally biased region" description="Basic and acidic residues" evidence="4">
    <location>
        <begin position="410"/>
        <end position="422"/>
    </location>
</feature>
<evidence type="ECO:0000256" key="2">
    <source>
        <dbReference type="PROSITE-ProRule" id="PRU00176"/>
    </source>
</evidence>
<dbReference type="InterPro" id="IPR000571">
    <property type="entry name" value="Znf_CCCH"/>
</dbReference>
<feature type="domain" description="C3H1-type" evidence="6">
    <location>
        <begin position="217"/>
        <end position="245"/>
    </location>
</feature>
<gene>
    <name evidence="7" type="ORF">CTI12_AA232860</name>
</gene>
<dbReference type="Pfam" id="PF00076">
    <property type="entry name" value="RRM_1"/>
    <property type="match status" value="1"/>
</dbReference>
<dbReference type="GO" id="GO:0005634">
    <property type="term" value="C:nucleus"/>
    <property type="evidence" value="ECO:0007669"/>
    <property type="project" value="TreeGrafter"/>
</dbReference>
<dbReference type="PANTHER" id="PTHR14398">
    <property type="entry name" value="RNA RECOGNITION RRM/RNP DOMAIN"/>
    <property type="match status" value="1"/>
</dbReference>
<dbReference type="CDD" id="cd12257">
    <property type="entry name" value="RRM1_RBM26_like"/>
    <property type="match status" value="1"/>
</dbReference>
<dbReference type="PROSITE" id="PS50103">
    <property type="entry name" value="ZF_C3H1"/>
    <property type="match status" value="1"/>
</dbReference>
<name>A0A2U1NT37_ARTAN</name>
<feature type="compositionally biased region" description="Basic and acidic residues" evidence="4">
    <location>
        <begin position="41"/>
        <end position="54"/>
    </location>
</feature>
<keyword evidence="3" id="KW-0479">Metal-binding</keyword>
<dbReference type="AlphaFoldDB" id="A0A2U1NT37"/>
<dbReference type="InterPro" id="IPR045137">
    <property type="entry name" value="RBM26/27"/>
</dbReference>
<dbReference type="STRING" id="35608.A0A2U1NT37"/>
<dbReference type="SUPFAM" id="SSF54928">
    <property type="entry name" value="RNA-binding domain, RBD"/>
    <property type="match status" value="1"/>
</dbReference>
<keyword evidence="8" id="KW-1185">Reference proteome</keyword>
<evidence type="ECO:0000256" key="1">
    <source>
        <dbReference type="ARBA" id="ARBA00022884"/>
    </source>
</evidence>
<evidence type="ECO:0000313" key="7">
    <source>
        <dbReference type="EMBL" id="PWA76630.1"/>
    </source>
</evidence>
<evidence type="ECO:0000256" key="3">
    <source>
        <dbReference type="PROSITE-ProRule" id="PRU00723"/>
    </source>
</evidence>
<organism evidence="7 8">
    <name type="scientific">Artemisia annua</name>
    <name type="common">Sweet wormwood</name>
    <dbReference type="NCBI Taxonomy" id="35608"/>
    <lineage>
        <taxon>Eukaryota</taxon>
        <taxon>Viridiplantae</taxon>
        <taxon>Streptophyta</taxon>
        <taxon>Embryophyta</taxon>
        <taxon>Tracheophyta</taxon>
        <taxon>Spermatophyta</taxon>
        <taxon>Magnoliopsida</taxon>
        <taxon>eudicotyledons</taxon>
        <taxon>Gunneridae</taxon>
        <taxon>Pentapetalae</taxon>
        <taxon>asterids</taxon>
        <taxon>campanulids</taxon>
        <taxon>Asterales</taxon>
        <taxon>Asteraceae</taxon>
        <taxon>Asteroideae</taxon>
        <taxon>Anthemideae</taxon>
        <taxon>Artemisiinae</taxon>
        <taxon>Artemisia</taxon>
    </lineage>
</organism>
<feature type="region of interest" description="Disordered" evidence="4">
    <location>
        <begin position="620"/>
        <end position="660"/>
    </location>
</feature>
<dbReference type="PROSITE" id="PS50102">
    <property type="entry name" value="RRM"/>
    <property type="match status" value="1"/>
</dbReference>
<dbReference type="GO" id="GO:0008270">
    <property type="term" value="F:zinc ion binding"/>
    <property type="evidence" value="ECO:0007669"/>
    <property type="project" value="UniProtKB-KW"/>
</dbReference>
<feature type="domain" description="RRM" evidence="5">
    <location>
        <begin position="457"/>
        <end position="529"/>
    </location>
</feature>
<dbReference type="FunFam" id="3.30.70.330:FF:000719">
    <property type="entry name" value="Predicted protein"/>
    <property type="match status" value="1"/>
</dbReference>
<dbReference type="Proteomes" id="UP000245207">
    <property type="component" value="Unassembled WGS sequence"/>
</dbReference>
<dbReference type="PANTHER" id="PTHR14398:SF0">
    <property type="entry name" value="ZINC FINGER PROTEIN SWM"/>
    <property type="match status" value="1"/>
</dbReference>
<dbReference type="InterPro" id="IPR035979">
    <property type="entry name" value="RBD_domain_sf"/>
</dbReference>
<feature type="compositionally biased region" description="Low complexity" evidence="4">
    <location>
        <begin position="270"/>
        <end position="286"/>
    </location>
</feature>
<keyword evidence="3" id="KW-0862">Zinc</keyword>